<gene>
    <name evidence="11" type="ORF">FNV43_RR08789</name>
</gene>
<dbReference type="GO" id="GO:0016020">
    <property type="term" value="C:membrane"/>
    <property type="evidence" value="ECO:0007669"/>
    <property type="project" value="UniProtKB-SubCell"/>
</dbReference>
<keyword evidence="12" id="KW-1185">Reference proteome</keyword>
<keyword evidence="3 10" id="KW-0812">Transmembrane</keyword>
<accession>A0A8K0H8U9</accession>
<dbReference type="AlphaFoldDB" id="A0A8K0H8U9"/>
<evidence type="ECO:0000256" key="2">
    <source>
        <dbReference type="ARBA" id="ARBA00022614"/>
    </source>
</evidence>
<evidence type="ECO:0000256" key="5">
    <source>
        <dbReference type="ARBA" id="ARBA00022737"/>
    </source>
</evidence>
<keyword evidence="9" id="KW-0325">Glycoprotein</keyword>
<organism evidence="11 12">
    <name type="scientific">Rhamnella rubrinervis</name>
    <dbReference type="NCBI Taxonomy" id="2594499"/>
    <lineage>
        <taxon>Eukaryota</taxon>
        <taxon>Viridiplantae</taxon>
        <taxon>Streptophyta</taxon>
        <taxon>Embryophyta</taxon>
        <taxon>Tracheophyta</taxon>
        <taxon>Spermatophyta</taxon>
        <taxon>Magnoliopsida</taxon>
        <taxon>eudicotyledons</taxon>
        <taxon>Gunneridae</taxon>
        <taxon>Pentapetalae</taxon>
        <taxon>rosids</taxon>
        <taxon>fabids</taxon>
        <taxon>Rosales</taxon>
        <taxon>Rhamnaceae</taxon>
        <taxon>rhamnoid group</taxon>
        <taxon>Rhamneae</taxon>
        <taxon>Rhamnella</taxon>
    </lineage>
</organism>
<keyword evidence="5" id="KW-0677">Repeat</keyword>
<evidence type="ECO:0000256" key="4">
    <source>
        <dbReference type="ARBA" id="ARBA00022729"/>
    </source>
</evidence>
<evidence type="ECO:0000256" key="1">
    <source>
        <dbReference type="ARBA" id="ARBA00004479"/>
    </source>
</evidence>
<evidence type="ECO:0000256" key="6">
    <source>
        <dbReference type="ARBA" id="ARBA00022989"/>
    </source>
</evidence>
<evidence type="ECO:0000313" key="12">
    <source>
        <dbReference type="Proteomes" id="UP000796880"/>
    </source>
</evidence>
<dbReference type="InterPro" id="IPR032675">
    <property type="entry name" value="LRR_dom_sf"/>
</dbReference>
<dbReference type="EMBL" id="VOIH02000004">
    <property type="protein sequence ID" value="KAF3448081.1"/>
    <property type="molecule type" value="Genomic_DNA"/>
</dbReference>
<dbReference type="InterPro" id="IPR025875">
    <property type="entry name" value="Leu-rich_rpt_4"/>
</dbReference>
<keyword evidence="7 10" id="KW-0472">Membrane</keyword>
<reference evidence="11" key="1">
    <citation type="submission" date="2020-03" db="EMBL/GenBank/DDBJ databases">
        <title>A high-quality chromosome-level genome assembly of a woody plant with both climbing and erect habits, Rhamnella rubrinervis.</title>
        <authorList>
            <person name="Lu Z."/>
            <person name="Yang Y."/>
            <person name="Zhu X."/>
            <person name="Sun Y."/>
        </authorList>
    </citation>
    <scope>NUCLEOTIDE SEQUENCE</scope>
    <source>
        <strain evidence="11">BYM</strain>
        <tissue evidence="11">Leaf</tissue>
    </source>
</reference>
<dbReference type="InterPro" id="IPR001611">
    <property type="entry name" value="Leu-rich_rpt"/>
</dbReference>
<protein>
    <submittedName>
        <fullName evidence="11">Uncharacterized protein</fullName>
    </submittedName>
</protein>
<keyword evidence="2" id="KW-0433">Leucine-rich repeat</keyword>
<evidence type="ECO:0000256" key="10">
    <source>
        <dbReference type="SAM" id="Phobius"/>
    </source>
</evidence>
<dbReference type="PANTHER" id="PTHR48063">
    <property type="entry name" value="LRR RECEPTOR-LIKE KINASE"/>
    <property type="match status" value="1"/>
</dbReference>
<evidence type="ECO:0000256" key="3">
    <source>
        <dbReference type="ARBA" id="ARBA00022692"/>
    </source>
</evidence>
<keyword evidence="6 10" id="KW-1133">Transmembrane helix</keyword>
<evidence type="ECO:0000256" key="8">
    <source>
        <dbReference type="ARBA" id="ARBA00023170"/>
    </source>
</evidence>
<dbReference type="PANTHER" id="PTHR48063:SF96">
    <property type="entry name" value="LEUCINE-RICH REPEAT-CONTAINING N-TERMINAL PLANT-TYPE DOMAIN-CONTAINING PROTEIN"/>
    <property type="match status" value="1"/>
</dbReference>
<evidence type="ECO:0000256" key="7">
    <source>
        <dbReference type="ARBA" id="ARBA00023136"/>
    </source>
</evidence>
<keyword evidence="4" id="KW-0732">Signal</keyword>
<dbReference type="InterPro" id="IPR046956">
    <property type="entry name" value="RLP23-like"/>
</dbReference>
<dbReference type="Proteomes" id="UP000796880">
    <property type="component" value="Unassembled WGS sequence"/>
</dbReference>
<comment type="caution">
    <text evidence="11">The sequence shown here is derived from an EMBL/GenBank/DDBJ whole genome shotgun (WGS) entry which is preliminary data.</text>
</comment>
<dbReference type="Pfam" id="PF12799">
    <property type="entry name" value="LRR_4"/>
    <property type="match status" value="1"/>
</dbReference>
<name>A0A8K0H8U9_9ROSA</name>
<sequence length="643" mass="71428">MFQVPTLRILSISDNGLLEGSLPEFPTNSDLQFLDIRFTNFSGPLPKSIATLTQLVHLDSSHNQFVGPISSAHLESLLNLVSINLSNNAFNGNILSSLFTLPLLEGIDLSNNQFSSQILEFPNAPSSMLESIDLSSNKLQSPISIFLIYDLLLEILENFPNLSHQLELNYLDLSANQICGDIPNWIWNVGSFELLNLSHNHLMSIEEPYNISHHNGLDLSFNQLHGKIPILPPYVYYVDLSSNSFTSSVPSEIGKNHRNTFYFSLSNNSLTGIIPDSICEAINLQLLDPSNNKLTGIIPTCMLAKSVTIEVNRHNNKLSGPILDLFPVGCGLRTLDLSGNFLTKSIPKSLANCRQLEDLDLGNNQMLDTFPIFPKNISSLRVLSLRSHKFYGQVTCTDSIGYWPMIEIVDIASNNFSGELPGKCLTKWHTMMTVGGRIDSSPLPGQIGTEHDYQVAAAIINKGVETKMIPLSFGNIRQIESLDLSRNHLNCTIPASLSNLNFLGFLNLSYNQLHGRIPTGNQIQIFSTDRFQGNQGLCGLPVTLNCPGDAAAPDISPETPKANRSISGNNDIEWNLISAEIGFIVGFGTVIGPLVFRKRWWKRYFDRVEDIAFSILPQKFLRKWLSWKMGTRRGVRAGDQRPT</sequence>
<dbReference type="OrthoDB" id="1394818at2759"/>
<evidence type="ECO:0000256" key="9">
    <source>
        <dbReference type="ARBA" id="ARBA00023180"/>
    </source>
</evidence>
<dbReference type="Gene3D" id="3.80.10.10">
    <property type="entry name" value="Ribonuclease Inhibitor"/>
    <property type="match status" value="3"/>
</dbReference>
<feature type="transmembrane region" description="Helical" evidence="10">
    <location>
        <begin position="574"/>
        <end position="596"/>
    </location>
</feature>
<evidence type="ECO:0000313" key="11">
    <source>
        <dbReference type="EMBL" id="KAF3448081.1"/>
    </source>
</evidence>
<dbReference type="Pfam" id="PF00560">
    <property type="entry name" value="LRR_1"/>
    <property type="match status" value="3"/>
</dbReference>
<keyword evidence="8" id="KW-0675">Receptor</keyword>
<dbReference type="SUPFAM" id="SSF52058">
    <property type="entry name" value="L domain-like"/>
    <property type="match status" value="2"/>
</dbReference>
<comment type="subcellular location">
    <subcellularLocation>
        <location evidence="1">Membrane</location>
        <topology evidence="1">Single-pass type I membrane protein</topology>
    </subcellularLocation>
</comment>
<proteinExistence type="predicted"/>